<feature type="domain" description="Chromatin assembly factor 1 subunit A dimerization" evidence="5">
    <location>
        <begin position="4"/>
        <end position="64"/>
    </location>
</feature>
<keyword evidence="2" id="KW-0227">DNA damage</keyword>
<evidence type="ECO:0000313" key="6">
    <source>
        <dbReference type="EMBL" id="EFX76453.1"/>
    </source>
</evidence>
<gene>
    <name evidence="6" type="ORF">DAPPUDRAFT_322373</name>
</gene>
<dbReference type="EMBL" id="GL732568">
    <property type="protein sequence ID" value="EFX76453.1"/>
    <property type="molecule type" value="Genomic_DNA"/>
</dbReference>
<dbReference type="KEGG" id="dpx:DAPPUDRAFT_322373"/>
<dbReference type="Pfam" id="PF12253">
    <property type="entry name" value="CAF1A_dimeriz"/>
    <property type="match status" value="1"/>
</dbReference>
<sequence length="239" mass="27514">MRPKLLDIHENRRPAFWGTWTKQSHSLDILSAKMYTIFDYDFDSNDEWEVEPNEPSTDLESEKEIHRMIMRFIEDVFVVLDGFLMSDDEFPDCGPKTAKPSAAQKPFRVLKIKQTLNLKPKKFSVLKLYAAEEFCDSLHIKTVSIVSKEWNCDNGESPMADGVTRSGNKSSMWLVNDNDVPALIRMFHGTFQNKEKIAKDFKLHLEPNRAEESKDGPSQVQILLKINEIASWSNSSHFA</sequence>
<dbReference type="InParanoid" id="E9GVR1"/>
<proteinExistence type="predicted"/>
<dbReference type="AlphaFoldDB" id="E9GVR1"/>
<dbReference type="STRING" id="6669.E9GVR1"/>
<dbReference type="InterPro" id="IPR022043">
    <property type="entry name" value="CAF1A_DD"/>
</dbReference>
<dbReference type="GO" id="GO:0005634">
    <property type="term" value="C:nucleus"/>
    <property type="evidence" value="ECO:0007669"/>
    <property type="project" value="UniProtKB-SubCell"/>
</dbReference>
<name>E9GVR1_DAPPU</name>
<dbReference type="Proteomes" id="UP000000305">
    <property type="component" value="Unassembled WGS sequence"/>
</dbReference>
<protein>
    <recommendedName>
        <fullName evidence="5">Chromatin assembly factor 1 subunit A dimerization domain-containing protein</fullName>
    </recommendedName>
</protein>
<dbReference type="PhylomeDB" id="E9GVR1"/>
<dbReference type="GO" id="GO:0006281">
    <property type="term" value="P:DNA repair"/>
    <property type="evidence" value="ECO:0007669"/>
    <property type="project" value="UniProtKB-KW"/>
</dbReference>
<organism evidence="6 7">
    <name type="scientific">Daphnia pulex</name>
    <name type="common">Water flea</name>
    <dbReference type="NCBI Taxonomy" id="6669"/>
    <lineage>
        <taxon>Eukaryota</taxon>
        <taxon>Metazoa</taxon>
        <taxon>Ecdysozoa</taxon>
        <taxon>Arthropoda</taxon>
        <taxon>Crustacea</taxon>
        <taxon>Branchiopoda</taxon>
        <taxon>Diplostraca</taxon>
        <taxon>Cladocera</taxon>
        <taxon>Anomopoda</taxon>
        <taxon>Daphniidae</taxon>
        <taxon>Daphnia</taxon>
    </lineage>
</organism>
<dbReference type="HOGENOM" id="CLU_1162185_0_0_1"/>
<evidence type="ECO:0000256" key="2">
    <source>
        <dbReference type="ARBA" id="ARBA00022763"/>
    </source>
</evidence>
<keyword evidence="7" id="KW-1185">Reference proteome</keyword>
<evidence type="ECO:0000259" key="5">
    <source>
        <dbReference type="Pfam" id="PF12253"/>
    </source>
</evidence>
<dbReference type="PANTHER" id="PTHR15272:SF0">
    <property type="entry name" value="CHROMATIN ASSEMBLY FACTOR 1 SUBUNIT A"/>
    <property type="match status" value="1"/>
</dbReference>
<comment type="subcellular location">
    <subcellularLocation>
        <location evidence="1">Nucleus</location>
    </subcellularLocation>
</comment>
<reference evidence="6 7" key="1">
    <citation type="journal article" date="2011" name="Science">
        <title>The ecoresponsive genome of Daphnia pulex.</title>
        <authorList>
            <person name="Colbourne J.K."/>
            <person name="Pfrender M.E."/>
            <person name="Gilbert D."/>
            <person name="Thomas W.K."/>
            <person name="Tucker A."/>
            <person name="Oakley T.H."/>
            <person name="Tokishita S."/>
            <person name="Aerts A."/>
            <person name="Arnold G.J."/>
            <person name="Basu M.K."/>
            <person name="Bauer D.J."/>
            <person name="Caceres C.E."/>
            <person name="Carmel L."/>
            <person name="Casola C."/>
            <person name="Choi J.H."/>
            <person name="Detter J.C."/>
            <person name="Dong Q."/>
            <person name="Dusheyko S."/>
            <person name="Eads B.D."/>
            <person name="Frohlich T."/>
            <person name="Geiler-Samerotte K.A."/>
            <person name="Gerlach D."/>
            <person name="Hatcher P."/>
            <person name="Jogdeo S."/>
            <person name="Krijgsveld J."/>
            <person name="Kriventseva E.V."/>
            <person name="Kultz D."/>
            <person name="Laforsch C."/>
            <person name="Lindquist E."/>
            <person name="Lopez J."/>
            <person name="Manak J.R."/>
            <person name="Muller J."/>
            <person name="Pangilinan J."/>
            <person name="Patwardhan R.P."/>
            <person name="Pitluck S."/>
            <person name="Pritham E.J."/>
            <person name="Rechtsteiner A."/>
            <person name="Rho M."/>
            <person name="Rogozin I.B."/>
            <person name="Sakarya O."/>
            <person name="Salamov A."/>
            <person name="Schaack S."/>
            <person name="Shapiro H."/>
            <person name="Shiga Y."/>
            <person name="Skalitzky C."/>
            <person name="Smith Z."/>
            <person name="Souvorov A."/>
            <person name="Sung W."/>
            <person name="Tang Z."/>
            <person name="Tsuchiya D."/>
            <person name="Tu H."/>
            <person name="Vos H."/>
            <person name="Wang M."/>
            <person name="Wolf Y.I."/>
            <person name="Yamagata H."/>
            <person name="Yamada T."/>
            <person name="Ye Y."/>
            <person name="Shaw J.R."/>
            <person name="Andrews J."/>
            <person name="Crease T.J."/>
            <person name="Tang H."/>
            <person name="Lucas S.M."/>
            <person name="Robertson H.M."/>
            <person name="Bork P."/>
            <person name="Koonin E.V."/>
            <person name="Zdobnov E.M."/>
            <person name="Grigoriev I.V."/>
            <person name="Lynch M."/>
            <person name="Boore J.L."/>
        </authorList>
    </citation>
    <scope>NUCLEOTIDE SEQUENCE [LARGE SCALE GENOMIC DNA]</scope>
</reference>
<evidence type="ECO:0000313" key="7">
    <source>
        <dbReference type="Proteomes" id="UP000000305"/>
    </source>
</evidence>
<dbReference type="OrthoDB" id="79480at2759"/>
<accession>E9GVR1</accession>
<keyword evidence="3" id="KW-0234">DNA repair</keyword>
<evidence type="ECO:0000256" key="4">
    <source>
        <dbReference type="ARBA" id="ARBA00023242"/>
    </source>
</evidence>
<evidence type="ECO:0000256" key="3">
    <source>
        <dbReference type="ARBA" id="ARBA00023204"/>
    </source>
</evidence>
<evidence type="ECO:0000256" key="1">
    <source>
        <dbReference type="ARBA" id="ARBA00004123"/>
    </source>
</evidence>
<dbReference type="PANTHER" id="PTHR15272">
    <property type="entry name" value="CHROMATIN ASSEMBLY FACTOR 1 SUBUNIT A CAF-1 SUBUNIT A"/>
    <property type="match status" value="1"/>
</dbReference>
<keyword evidence="4" id="KW-0539">Nucleus</keyword>